<dbReference type="Pfam" id="PF18186">
    <property type="entry name" value="SLATT_4"/>
    <property type="match status" value="1"/>
</dbReference>
<feature type="transmembrane region" description="Helical" evidence="1">
    <location>
        <begin position="80"/>
        <end position="98"/>
    </location>
</feature>
<feature type="transmembrane region" description="Helical" evidence="1">
    <location>
        <begin position="56"/>
        <end position="74"/>
    </location>
</feature>
<evidence type="ECO:0000256" key="1">
    <source>
        <dbReference type="SAM" id="Phobius"/>
    </source>
</evidence>
<keyword evidence="1" id="KW-1133">Transmembrane helix</keyword>
<geneLocation type="plasmid" evidence="3 4">
    <name>unnamed2</name>
</geneLocation>
<dbReference type="AlphaFoldDB" id="A0A6C0QZN0"/>
<evidence type="ECO:0000313" key="3">
    <source>
        <dbReference type="EMBL" id="QHZ54159.1"/>
    </source>
</evidence>
<dbReference type="EMBL" id="CP019720">
    <property type="protein sequence ID" value="QHZ54159.1"/>
    <property type="molecule type" value="Genomic_DNA"/>
</dbReference>
<dbReference type="Proteomes" id="UP000464330">
    <property type="component" value="Plasmid unnamed2"/>
</dbReference>
<name>A0A6C0QZN0_9BACL</name>
<dbReference type="NCBIfam" id="NF033632">
    <property type="entry name" value="SLATT_4"/>
    <property type="match status" value="1"/>
</dbReference>
<keyword evidence="1" id="KW-0472">Membrane</keyword>
<keyword evidence="1" id="KW-0812">Transmembrane</keyword>
<reference evidence="3 4" key="1">
    <citation type="journal article" date="2020" name="Int. J. Med. Microbiol.">
        <title>Discovery of Paenibacillus larvae ERIC V: Phenotypic and genomic comparison to genotypes ERIC I-IV reveal different inventories of virulence factors which correlate with epidemiological prevalences of American Foulbrood.</title>
        <authorList>
            <person name="Beims H."/>
            <person name="Bunk B."/>
            <person name="Erler S."/>
            <person name="Mohr K.I."/>
            <person name="Sproer C."/>
            <person name="Pradella S."/>
            <person name="Gunther G."/>
            <person name="Rohde M."/>
            <person name="von der Ohe W."/>
            <person name="Steinert M."/>
        </authorList>
    </citation>
    <scope>NUCLEOTIDE SEQUENCE [LARGE SCALE GENOMIC DNA]</scope>
    <source>
        <strain evidence="3">Eric_V</strain>
        <plasmid evidence="3">unnamed2</plasmid>
    </source>
</reference>
<evidence type="ECO:0000259" key="2">
    <source>
        <dbReference type="Pfam" id="PF18186"/>
    </source>
</evidence>
<keyword evidence="3" id="KW-0614">Plasmid</keyword>
<evidence type="ECO:0000313" key="4">
    <source>
        <dbReference type="Proteomes" id="UP000464330"/>
    </source>
</evidence>
<proteinExistence type="predicted"/>
<sequence length="200" mass="23230">MIRRRRNGEKSMELNPHDLSIIEDQLRECFGRIVYTHKTHEKAADLTMNRWNQIKIWQIIVSTAVTSSLVVSLFGEKMIATIISTILSAISLAINLFLKNYDLGKQAKQYSDSANKLWVIREKYLSLLIDIRIGTPDIAEIQKKRDELQDKLSKINESAPRTNKKAYDRACKSLKEMEELTFSDEEIDKFLPRQIRKTKS</sequence>
<feature type="domain" description="SMODS and SLOG-associating 2TM effector" evidence="2">
    <location>
        <begin position="23"/>
        <end position="186"/>
    </location>
</feature>
<gene>
    <name evidence="3" type="ORF">ERICV_05175</name>
</gene>
<protein>
    <recommendedName>
        <fullName evidence="2">SMODS and SLOG-associating 2TM effector domain-containing protein</fullName>
    </recommendedName>
</protein>
<dbReference type="InterPro" id="IPR040811">
    <property type="entry name" value="SLATT_4"/>
</dbReference>
<dbReference type="RefSeq" id="WP_237089843.1">
    <property type="nucleotide sequence ID" value="NZ_CP019720.1"/>
</dbReference>
<accession>A0A6C0QZN0</accession>
<organism evidence="3 4">
    <name type="scientific">Paenibacillus larvae subsp. larvae</name>
    <dbReference type="NCBI Taxonomy" id="147375"/>
    <lineage>
        <taxon>Bacteria</taxon>
        <taxon>Bacillati</taxon>
        <taxon>Bacillota</taxon>
        <taxon>Bacilli</taxon>
        <taxon>Bacillales</taxon>
        <taxon>Paenibacillaceae</taxon>
        <taxon>Paenibacillus</taxon>
    </lineage>
</organism>